<protein>
    <submittedName>
        <fullName evidence="5">Trimethylamine:corrinoid methyltransferase</fullName>
    </submittedName>
</protein>
<dbReference type="EMBL" id="FQZL01000032">
    <property type="protein sequence ID" value="SHJ71183.1"/>
    <property type="molecule type" value="Genomic_DNA"/>
</dbReference>
<gene>
    <name evidence="5" type="ORF">SAMN02745751_03195</name>
</gene>
<keyword evidence="4" id="KW-1133">Transmembrane helix</keyword>
<dbReference type="Pfam" id="PF06253">
    <property type="entry name" value="MTTB"/>
    <property type="match status" value="1"/>
</dbReference>
<keyword evidence="6" id="KW-1185">Reference proteome</keyword>
<dbReference type="InterPro" id="IPR038601">
    <property type="entry name" value="MttB-like_sf"/>
</dbReference>
<evidence type="ECO:0000313" key="5">
    <source>
        <dbReference type="EMBL" id="SHJ71183.1"/>
    </source>
</evidence>
<keyword evidence="4" id="KW-0812">Transmembrane</keyword>
<dbReference type="Gene3D" id="3.20.20.480">
    <property type="entry name" value="Trimethylamine methyltransferase-like"/>
    <property type="match status" value="1"/>
</dbReference>
<dbReference type="GO" id="GO:0015948">
    <property type="term" value="P:methanogenesis"/>
    <property type="evidence" value="ECO:0007669"/>
    <property type="project" value="InterPro"/>
</dbReference>
<dbReference type="OrthoDB" id="5418352at2"/>
<feature type="transmembrane region" description="Helical" evidence="4">
    <location>
        <begin position="257"/>
        <end position="280"/>
    </location>
</feature>
<accession>A0A1M6LJ06</accession>
<dbReference type="STRING" id="1121476.SAMN02745751_03195"/>
<dbReference type="AlphaFoldDB" id="A0A1M6LJ06"/>
<keyword evidence="4" id="KW-0472">Membrane</keyword>
<dbReference type="Proteomes" id="UP000184052">
    <property type="component" value="Unassembled WGS sequence"/>
</dbReference>
<dbReference type="GO" id="GO:0008168">
    <property type="term" value="F:methyltransferase activity"/>
    <property type="evidence" value="ECO:0007669"/>
    <property type="project" value="UniProtKB-KW"/>
</dbReference>
<reference evidence="5 6" key="1">
    <citation type="submission" date="2016-11" db="EMBL/GenBank/DDBJ databases">
        <authorList>
            <person name="Jaros S."/>
            <person name="Januszkiewicz K."/>
            <person name="Wedrychowicz H."/>
        </authorList>
    </citation>
    <scope>NUCLEOTIDE SEQUENCE [LARGE SCALE GENOMIC DNA]</scope>
    <source>
        <strain evidence="5 6">DSM 17477</strain>
    </source>
</reference>
<evidence type="ECO:0000313" key="6">
    <source>
        <dbReference type="Proteomes" id="UP000184052"/>
    </source>
</evidence>
<comment type="similarity">
    <text evidence="1">Belongs to the trimethylamine methyltransferase family.</text>
</comment>
<evidence type="ECO:0000256" key="3">
    <source>
        <dbReference type="ARBA" id="ARBA00022679"/>
    </source>
</evidence>
<proteinExistence type="inferred from homology"/>
<dbReference type="InterPro" id="IPR010426">
    <property type="entry name" value="MTTB_MeTrfase"/>
</dbReference>
<dbReference type="GO" id="GO:0032259">
    <property type="term" value="P:methylation"/>
    <property type="evidence" value="ECO:0007669"/>
    <property type="project" value="UniProtKB-KW"/>
</dbReference>
<name>A0A1M6LJ06_9FIRM</name>
<evidence type="ECO:0000256" key="4">
    <source>
        <dbReference type="SAM" id="Phobius"/>
    </source>
</evidence>
<organism evidence="5 6">
    <name type="scientific">Dethiosulfatibacter aminovorans DSM 17477</name>
    <dbReference type="NCBI Taxonomy" id="1121476"/>
    <lineage>
        <taxon>Bacteria</taxon>
        <taxon>Bacillati</taxon>
        <taxon>Bacillota</taxon>
        <taxon>Tissierellia</taxon>
        <taxon>Dethiosulfatibacter</taxon>
    </lineage>
</organism>
<keyword evidence="3 5" id="KW-0808">Transferase</keyword>
<evidence type="ECO:0000256" key="2">
    <source>
        <dbReference type="ARBA" id="ARBA00022603"/>
    </source>
</evidence>
<dbReference type="RefSeq" id="WP_073050562.1">
    <property type="nucleotide sequence ID" value="NZ_FQZL01000032.1"/>
</dbReference>
<evidence type="ECO:0000256" key="1">
    <source>
        <dbReference type="ARBA" id="ARBA00007137"/>
    </source>
</evidence>
<sequence length="487" mass="54577">MKGRIKYDVMTKEELNHMKSRMEELLIKRGIHLDHDEMLQELSDLGCIVDMDKKELKFTKELIDKAVASIPKEFTLYSPSGKRDLKFPHPEGKFYTRTNTGAPNYMTIDGDTHFTKLSEVDEWYHLANQMENIDYFTLPSTSGEEVPGDAVDVYTLERALNLAEKHIWLQPYEGENVKYLIDMAAAAVGGLDKLREKPIVSFIACSVSCLNYKWMDAEILYRCAKAGLPVQPCSLPTAGANTPVTAQGTAFMSAAEVFAMIVMLQLLSPGLPVIATTLLFSMDMMTTYTLQSNTEITMARLMCMQLFEQGYNIRAHSYGTGTDSLAIDEQNMIERTSLIHAMAMSDASVLGGAGQLETAKTISPVQLIIDNEIFGIAQRLRTGLDINDETLNWDEIMNEVDKNPGFIMSEHTMRHFEEAHRPDMFNRGGLAKWQENGSKTLQDSARDKYYKLMKNPAAYSLDADKAAAVKEVLETAHKALVKETATL</sequence>
<keyword evidence="2 5" id="KW-0489">Methyltransferase</keyword>